<dbReference type="EMBL" id="CADCWF010000027">
    <property type="protein sequence ID" value="CAA9538556.1"/>
    <property type="molecule type" value="Genomic_DNA"/>
</dbReference>
<dbReference type="InterPro" id="IPR004447">
    <property type="entry name" value="Peptidase_S41A"/>
</dbReference>
<dbReference type="AlphaFoldDB" id="A0A6J4U208"/>
<dbReference type="InterPro" id="IPR029045">
    <property type="entry name" value="ClpP/crotonase-like_dom_sf"/>
</dbReference>
<evidence type="ECO:0000256" key="1">
    <source>
        <dbReference type="ARBA" id="ARBA00009179"/>
    </source>
</evidence>
<dbReference type="Gene3D" id="3.90.226.10">
    <property type="entry name" value="2-enoyl-CoA Hydratase, Chain A, domain 1"/>
    <property type="match status" value="1"/>
</dbReference>
<dbReference type="Gene3D" id="3.30.750.44">
    <property type="match status" value="1"/>
</dbReference>
<keyword evidence="4 5" id="KW-0720">Serine protease</keyword>
<name>A0A6J4U208_9BACT</name>
<evidence type="ECO:0000256" key="4">
    <source>
        <dbReference type="ARBA" id="ARBA00022825"/>
    </source>
</evidence>
<dbReference type="NCBIfam" id="TIGR00225">
    <property type="entry name" value="prc"/>
    <property type="match status" value="1"/>
</dbReference>
<proteinExistence type="inferred from homology"/>
<organism evidence="9">
    <name type="scientific">uncultured Thermomicrobiales bacterium</name>
    <dbReference type="NCBI Taxonomy" id="1645740"/>
    <lineage>
        <taxon>Bacteria</taxon>
        <taxon>Pseudomonadati</taxon>
        <taxon>Thermomicrobiota</taxon>
        <taxon>Thermomicrobia</taxon>
        <taxon>Thermomicrobiales</taxon>
        <taxon>environmental samples</taxon>
    </lineage>
</organism>
<dbReference type="CDD" id="cd07560">
    <property type="entry name" value="Peptidase_S41_CPP"/>
    <property type="match status" value="1"/>
</dbReference>
<dbReference type="Pfam" id="PF17820">
    <property type="entry name" value="PDZ_6"/>
    <property type="match status" value="1"/>
</dbReference>
<dbReference type="PANTHER" id="PTHR32060">
    <property type="entry name" value="TAIL-SPECIFIC PROTEASE"/>
    <property type="match status" value="1"/>
</dbReference>
<evidence type="ECO:0000256" key="7">
    <source>
        <dbReference type="SAM" id="Phobius"/>
    </source>
</evidence>
<accession>A0A6J4U208</accession>
<evidence type="ECO:0000256" key="6">
    <source>
        <dbReference type="SAM" id="MobiDB-lite"/>
    </source>
</evidence>
<dbReference type="Pfam" id="PF03572">
    <property type="entry name" value="Peptidase_S41"/>
    <property type="match status" value="1"/>
</dbReference>
<keyword evidence="7" id="KW-0472">Membrane</keyword>
<feature type="domain" description="PDZ" evidence="8">
    <location>
        <begin position="171"/>
        <end position="239"/>
    </location>
</feature>
<dbReference type="GO" id="GO:0004252">
    <property type="term" value="F:serine-type endopeptidase activity"/>
    <property type="evidence" value="ECO:0007669"/>
    <property type="project" value="UniProtKB-EC"/>
</dbReference>
<dbReference type="GO" id="GO:0007165">
    <property type="term" value="P:signal transduction"/>
    <property type="evidence" value="ECO:0007669"/>
    <property type="project" value="TreeGrafter"/>
</dbReference>
<dbReference type="CDD" id="cd06782">
    <property type="entry name" value="cpPDZ_CPP-like"/>
    <property type="match status" value="1"/>
</dbReference>
<evidence type="ECO:0000259" key="8">
    <source>
        <dbReference type="PROSITE" id="PS50106"/>
    </source>
</evidence>
<reference evidence="9" key="1">
    <citation type="submission" date="2020-02" db="EMBL/GenBank/DDBJ databases">
        <authorList>
            <person name="Meier V. D."/>
        </authorList>
    </citation>
    <scope>NUCLEOTIDE SEQUENCE</scope>
    <source>
        <strain evidence="9">AVDCRST_MAG59</strain>
    </source>
</reference>
<feature type="region of interest" description="Disordered" evidence="6">
    <location>
        <begin position="1"/>
        <end position="26"/>
    </location>
</feature>
<dbReference type="EC" id="3.4.21.102" evidence="9"/>
<gene>
    <name evidence="9" type="ORF">AVDCRST_MAG59-583</name>
</gene>
<evidence type="ECO:0000256" key="2">
    <source>
        <dbReference type="ARBA" id="ARBA00022670"/>
    </source>
</evidence>
<dbReference type="InterPro" id="IPR036034">
    <property type="entry name" value="PDZ_sf"/>
</dbReference>
<evidence type="ECO:0000256" key="5">
    <source>
        <dbReference type="RuleBase" id="RU004404"/>
    </source>
</evidence>
<dbReference type="GO" id="GO:0006508">
    <property type="term" value="P:proteolysis"/>
    <property type="evidence" value="ECO:0007669"/>
    <property type="project" value="UniProtKB-KW"/>
</dbReference>
<keyword evidence="7" id="KW-1133">Transmembrane helix</keyword>
<dbReference type="InterPro" id="IPR001478">
    <property type="entry name" value="PDZ"/>
</dbReference>
<keyword evidence="7" id="KW-0812">Transmembrane</keyword>
<dbReference type="SUPFAM" id="SSF50156">
    <property type="entry name" value="PDZ domain-like"/>
    <property type="match status" value="1"/>
</dbReference>
<dbReference type="SUPFAM" id="SSF52096">
    <property type="entry name" value="ClpP/crotonase"/>
    <property type="match status" value="1"/>
</dbReference>
<sequence>MTPDDPNALPLPNENDDRSPPAQPAPRGIADRTWRWLFFGSLAALLTVVSFGGGMVAERVLFAGGDLFDRAREIGGLATDQMPSPEESFPRFAETRALLEDEYFYRPTDPELAATFEAGLERGAVAGMAAAAATPVATLAEFQRQLDFGAARGMTAALEDDYTVFLEPIEQAPLSEQLAGTYEGIGVWVEHPEGRFTIVAPIPGSPAEEAGLRTGDVILTADGVELTGMVGDQALDLIRGPAGTSVELSIARADEPEPVAVTVERRSISLPSVVYAAEAEGRVAHVSLGIFGDNTTAQLDEALRRARAEGVAGIVLDLRGNGGGWVTGARETVGRFVAEERGPALYEDSSPSDEGELAGQSIVGGGEEVFDLPLAVLIDGASASSAEIVAGALRDYDRATLVGEATFGKGSVQRVHDFEDGSSARITFAQWLTPNKLPIPEEGLQPDVVVPYPETPAAGDAQLRAAVDLVLEEAGQPATVWASPVSATPSVGGAIPVHLEATPAVAPVR</sequence>
<comment type="similarity">
    <text evidence="1 5">Belongs to the peptidase S41A family.</text>
</comment>
<feature type="transmembrane region" description="Helical" evidence="7">
    <location>
        <begin position="36"/>
        <end position="57"/>
    </location>
</feature>
<dbReference type="InterPro" id="IPR005151">
    <property type="entry name" value="Tail-specific_protease"/>
</dbReference>
<keyword evidence="2 5" id="KW-0645">Protease</keyword>
<dbReference type="SMART" id="SM00245">
    <property type="entry name" value="TSPc"/>
    <property type="match status" value="1"/>
</dbReference>
<dbReference type="PANTHER" id="PTHR32060:SF30">
    <property type="entry name" value="CARBOXY-TERMINAL PROCESSING PROTEASE CTPA"/>
    <property type="match status" value="1"/>
</dbReference>
<evidence type="ECO:0000256" key="3">
    <source>
        <dbReference type="ARBA" id="ARBA00022801"/>
    </source>
</evidence>
<dbReference type="FunFam" id="2.30.42.10:FF:000063">
    <property type="entry name" value="Peptidase, S41 family"/>
    <property type="match status" value="1"/>
</dbReference>
<dbReference type="Gene3D" id="2.30.42.10">
    <property type="match status" value="1"/>
</dbReference>
<dbReference type="SMART" id="SM00228">
    <property type="entry name" value="PDZ"/>
    <property type="match status" value="1"/>
</dbReference>
<keyword evidence="3 5" id="KW-0378">Hydrolase</keyword>
<dbReference type="InterPro" id="IPR041489">
    <property type="entry name" value="PDZ_6"/>
</dbReference>
<dbReference type="PROSITE" id="PS50106">
    <property type="entry name" value="PDZ"/>
    <property type="match status" value="1"/>
</dbReference>
<protein>
    <submittedName>
        <fullName evidence="9">Carboxyl-terminal protease</fullName>
        <ecNumber evidence="9">3.4.21.102</ecNumber>
    </submittedName>
</protein>
<dbReference type="GO" id="GO:0030288">
    <property type="term" value="C:outer membrane-bounded periplasmic space"/>
    <property type="evidence" value="ECO:0007669"/>
    <property type="project" value="TreeGrafter"/>
</dbReference>
<evidence type="ECO:0000313" key="9">
    <source>
        <dbReference type="EMBL" id="CAA9538556.1"/>
    </source>
</evidence>